<dbReference type="EMBL" id="BPLR01001407">
    <property type="protein sequence ID" value="GIZ02175.1"/>
    <property type="molecule type" value="Genomic_DNA"/>
</dbReference>
<dbReference type="AlphaFoldDB" id="A0AAV4Y583"/>
<sequence>MVPKREVAWIEIQTVWRLVHVDAYHMRIIQSYDSVTEAFLEEIGHCRRFCDCSHQNPTQRCSRHSFKHGFIKSWKFRSNLRTTAYNLFLCALTGTFDLKIEGQLLETAGLCIPSNNTIFIKAN</sequence>
<comment type="caution">
    <text evidence="1">The sequence shown here is derived from an EMBL/GenBank/DDBJ whole genome shotgun (WGS) entry which is preliminary data.</text>
</comment>
<gene>
    <name evidence="1" type="ORF">CEXT_445771</name>
</gene>
<organism evidence="1 2">
    <name type="scientific">Caerostris extrusa</name>
    <name type="common">Bark spider</name>
    <name type="synonym">Caerostris bankana</name>
    <dbReference type="NCBI Taxonomy" id="172846"/>
    <lineage>
        <taxon>Eukaryota</taxon>
        <taxon>Metazoa</taxon>
        <taxon>Ecdysozoa</taxon>
        <taxon>Arthropoda</taxon>
        <taxon>Chelicerata</taxon>
        <taxon>Arachnida</taxon>
        <taxon>Araneae</taxon>
        <taxon>Araneomorphae</taxon>
        <taxon>Entelegynae</taxon>
        <taxon>Araneoidea</taxon>
        <taxon>Araneidae</taxon>
        <taxon>Caerostris</taxon>
    </lineage>
</organism>
<dbReference type="Proteomes" id="UP001054945">
    <property type="component" value="Unassembled WGS sequence"/>
</dbReference>
<accession>A0AAV4Y583</accession>
<reference evidence="1 2" key="1">
    <citation type="submission" date="2021-06" db="EMBL/GenBank/DDBJ databases">
        <title>Caerostris extrusa draft genome.</title>
        <authorList>
            <person name="Kono N."/>
            <person name="Arakawa K."/>
        </authorList>
    </citation>
    <scope>NUCLEOTIDE SEQUENCE [LARGE SCALE GENOMIC DNA]</scope>
</reference>
<evidence type="ECO:0000313" key="1">
    <source>
        <dbReference type="EMBL" id="GIZ02175.1"/>
    </source>
</evidence>
<protein>
    <submittedName>
        <fullName evidence="1">Uncharacterized protein</fullName>
    </submittedName>
</protein>
<keyword evidence="2" id="KW-1185">Reference proteome</keyword>
<name>A0AAV4Y583_CAEEX</name>
<proteinExistence type="predicted"/>
<evidence type="ECO:0000313" key="2">
    <source>
        <dbReference type="Proteomes" id="UP001054945"/>
    </source>
</evidence>